<comment type="caution">
    <text evidence="2">The sequence shown here is derived from an EMBL/GenBank/DDBJ whole genome shotgun (WGS) entry which is preliminary data.</text>
</comment>
<dbReference type="PANTHER" id="PTHR42695:SF5">
    <property type="entry name" value="GLUTAMINE AMIDOTRANSFERASE YLR126C-RELATED"/>
    <property type="match status" value="1"/>
</dbReference>
<dbReference type="PROSITE" id="PS51273">
    <property type="entry name" value="GATASE_TYPE_1"/>
    <property type="match status" value="1"/>
</dbReference>
<proteinExistence type="predicted"/>
<reference evidence="3" key="1">
    <citation type="journal article" date="2019" name="Int. J. Syst. Evol. Microbiol.">
        <title>The Global Catalogue of Microorganisms (GCM) 10K type strain sequencing project: providing services to taxonomists for standard genome sequencing and annotation.</title>
        <authorList>
            <consortium name="The Broad Institute Genomics Platform"/>
            <consortium name="The Broad Institute Genome Sequencing Center for Infectious Disease"/>
            <person name="Wu L."/>
            <person name="Ma J."/>
        </authorList>
    </citation>
    <scope>NUCLEOTIDE SEQUENCE [LARGE SCALE GENOMIC DNA]</scope>
    <source>
        <strain evidence="3">CGMCC 1.15905</strain>
    </source>
</reference>
<protein>
    <submittedName>
        <fullName evidence="2">GMP synthase</fullName>
    </submittedName>
</protein>
<dbReference type="RefSeq" id="WP_188663841.1">
    <property type="nucleotide sequence ID" value="NZ_BMKC01000002.1"/>
</dbReference>
<dbReference type="SUPFAM" id="SSF52317">
    <property type="entry name" value="Class I glutamine amidotransferase-like"/>
    <property type="match status" value="1"/>
</dbReference>
<dbReference type="InterPro" id="IPR044992">
    <property type="entry name" value="ChyE-like"/>
</dbReference>
<dbReference type="CDD" id="cd01741">
    <property type="entry name" value="GATase1_1"/>
    <property type="match status" value="1"/>
</dbReference>
<dbReference type="PANTHER" id="PTHR42695">
    <property type="entry name" value="GLUTAMINE AMIDOTRANSFERASE YLR126C-RELATED"/>
    <property type="match status" value="1"/>
</dbReference>
<keyword evidence="3" id="KW-1185">Reference proteome</keyword>
<organism evidence="2 3">
    <name type="scientific">Arenimonas soli</name>
    <dbReference type="NCBI Taxonomy" id="2269504"/>
    <lineage>
        <taxon>Bacteria</taxon>
        <taxon>Pseudomonadati</taxon>
        <taxon>Pseudomonadota</taxon>
        <taxon>Gammaproteobacteria</taxon>
        <taxon>Lysobacterales</taxon>
        <taxon>Lysobacteraceae</taxon>
        <taxon>Arenimonas</taxon>
    </lineage>
</organism>
<feature type="domain" description="Glutamine amidotransferase" evidence="1">
    <location>
        <begin position="34"/>
        <end position="191"/>
    </location>
</feature>
<dbReference type="Pfam" id="PF00117">
    <property type="entry name" value="GATase"/>
    <property type="match status" value="1"/>
</dbReference>
<sequence>MKPFLVLETGDPVPSLRRHGGFGHWIRVAAGLPGRESHVVRVFEGEDLPDAGAFAGVLISGSGAMVTDRQPWSERTAGWLRGTAEAGHPVFGICYGHQLIAHALGGRVDDNPQGREMGTVCLDLADGAGRDPLFDGFPGQVPAQATHLQTVVQPPPGAQVLAMSGRDDCQAFRWGEATWGVQFHPEFSVGMMRGYIRARADALRKEGTCPRELAQAVRPTPAARRVLRRFIHLARQRARNGARNP</sequence>
<dbReference type="NCBIfam" id="NF006562">
    <property type="entry name" value="PRK09065.1"/>
    <property type="match status" value="1"/>
</dbReference>
<gene>
    <name evidence="2" type="primary">guaA</name>
    <name evidence="2" type="ORF">GCM10011521_20650</name>
</gene>
<name>A0ABQ1HN55_9GAMM</name>
<dbReference type="InterPro" id="IPR029062">
    <property type="entry name" value="Class_I_gatase-like"/>
</dbReference>
<evidence type="ECO:0000313" key="3">
    <source>
        <dbReference type="Proteomes" id="UP000623419"/>
    </source>
</evidence>
<dbReference type="Gene3D" id="3.40.50.880">
    <property type="match status" value="1"/>
</dbReference>
<evidence type="ECO:0000259" key="1">
    <source>
        <dbReference type="Pfam" id="PF00117"/>
    </source>
</evidence>
<dbReference type="Proteomes" id="UP000623419">
    <property type="component" value="Unassembled WGS sequence"/>
</dbReference>
<evidence type="ECO:0000313" key="2">
    <source>
        <dbReference type="EMBL" id="GGA82151.1"/>
    </source>
</evidence>
<accession>A0ABQ1HN55</accession>
<dbReference type="InterPro" id="IPR017926">
    <property type="entry name" value="GATASE"/>
</dbReference>
<dbReference type="EMBL" id="BMKC01000002">
    <property type="protein sequence ID" value="GGA82151.1"/>
    <property type="molecule type" value="Genomic_DNA"/>
</dbReference>